<reference evidence="2" key="1">
    <citation type="submission" date="2021-01" db="EMBL/GenBank/DDBJ databases">
        <authorList>
            <person name="Corre E."/>
            <person name="Pelletier E."/>
            <person name="Niang G."/>
            <person name="Scheremetjew M."/>
            <person name="Finn R."/>
            <person name="Kale V."/>
            <person name="Holt S."/>
            <person name="Cochrane G."/>
            <person name="Meng A."/>
            <person name="Brown T."/>
            <person name="Cohen L."/>
        </authorList>
    </citation>
    <scope>NUCLEOTIDE SEQUENCE</scope>
    <source>
        <strain evidence="2">NIES-381</strain>
    </source>
</reference>
<accession>A0A7S1NQD1</accession>
<gene>
    <name evidence="2" type="ORF">EGYM00392_LOCUS42884</name>
</gene>
<protein>
    <recommendedName>
        <fullName evidence="1">DEAD-box helicase OB fold domain-containing protein</fullName>
    </recommendedName>
</protein>
<dbReference type="PANTHER" id="PTHR18934">
    <property type="entry name" value="ATP-DEPENDENT RNA HELICASE"/>
    <property type="match status" value="1"/>
</dbReference>
<dbReference type="Pfam" id="PF07717">
    <property type="entry name" value="OB_NTP_bind"/>
    <property type="match status" value="1"/>
</dbReference>
<evidence type="ECO:0000259" key="1">
    <source>
        <dbReference type="Pfam" id="PF07717"/>
    </source>
</evidence>
<dbReference type="AlphaFoldDB" id="A0A7S1NQD1"/>
<organism evidence="2">
    <name type="scientific">Eutreptiella gymnastica</name>
    <dbReference type="NCBI Taxonomy" id="73025"/>
    <lineage>
        <taxon>Eukaryota</taxon>
        <taxon>Discoba</taxon>
        <taxon>Euglenozoa</taxon>
        <taxon>Euglenida</taxon>
        <taxon>Spirocuta</taxon>
        <taxon>Euglenophyceae</taxon>
        <taxon>Eutreptiales</taxon>
        <taxon>Eutreptiaceae</taxon>
        <taxon>Eutreptiella</taxon>
    </lineage>
</organism>
<dbReference type="GO" id="GO:0004386">
    <property type="term" value="F:helicase activity"/>
    <property type="evidence" value="ECO:0007669"/>
    <property type="project" value="TreeGrafter"/>
</dbReference>
<dbReference type="GO" id="GO:0003723">
    <property type="term" value="F:RNA binding"/>
    <property type="evidence" value="ECO:0007669"/>
    <property type="project" value="TreeGrafter"/>
</dbReference>
<evidence type="ECO:0000313" key="2">
    <source>
        <dbReference type="EMBL" id="CAD9031742.1"/>
    </source>
</evidence>
<dbReference type="InterPro" id="IPR011709">
    <property type="entry name" value="DEAD-box_helicase_OB_fold"/>
</dbReference>
<name>A0A7S1NQD1_9EUGL</name>
<sequence>MSLKSPFLQAPGSSRNPILNFSSGDSDWLSILHAYRCWQATGPRAEGSFCQQSGLSSKTLHMVGEVRQQLADVLEDRGLLQGRPPTCPDLNTHAQNIHVLKAVLCAGLMPNLCRAPVVGAERRFHCGPGTGSQVHVHHSSLNYGLAKASEEPAWLVFFEKVRTHRVYLRDTSLVPAVAVLLFGPGLTAQYREKAVKVHWARFVVSPRLAALVRALRRQLDTALEGLVSGRGEAEELAMCLAQVLAPPKR</sequence>
<feature type="domain" description="DEAD-box helicase OB fold" evidence="1">
    <location>
        <begin position="100"/>
        <end position="184"/>
    </location>
</feature>
<proteinExistence type="predicted"/>
<dbReference type="PANTHER" id="PTHR18934:SF145">
    <property type="entry name" value="ATP-DEPENDENT RNA HELICASE DHX57-RELATED"/>
    <property type="match status" value="1"/>
</dbReference>
<dbReference type="EMBL" id="HBGA01115287">
    <property type="protein sequence ID" value="CAD9031742.1"/>
    <property type="molecule type" value="Transcribed_RNA"/>
</dbReference>